<dbReference type="STRING" id="262004.SAMN04489796_101357"/>
<proteinExistence type="predicted"/>
<sequence>MYKLKNIKKDGLDYIKLQNPNETTEASICLSQGARLSEFIFNNMEIVSSIRPETYKDNYASSILFPFANRIKDGKYSFEGIDYHLLCNEEDKNNALHGLVYDKPFTIINKSLTSKSASVTLLYVSEGQLIGFPFKYHFEVTYTLNPMGINLSINIKNNGESSFPFTLGWHPYFTSSHLSVSTMEFTSSKKFLQDGRNIVSGSEDSKEVMPYQIKGKKLDDAFNLQNNTIKFLTPQYHLKIECLSEANYLQLYTPSNPNIIAIEPMTGVSNSFNNKIGLQILNVNDSYKLDWIISVET</sequence>
<dbReference type="InterPro" id="IPR008183">
    <property type="entry name" value="Aldose_1/G6P_1-epimerase"/>
</dbReference>
<organism evidence="4 5">
    <name type="scientific">Winogradskyella thalassocola</name>
    <dbReference type="NCBI Taxonomy" id="262004"/>
    <lineage>
        <taxon>Bacteria</taxon>
        <taxon>Pseudomonadati</taxon>
        <taxon>Bacteroidota</taxon>
        <taxon>Flavobacteriia</taxon>
        <taxon>Flavobacteriales</taxon>
        <taxon>Flavobacteriaceae</taxon>
        <taxon>Winogradskyella</taxon>
    </lineage>
</organism>
<dbReference type="CDD" id="cd01081">
    <property type="entry name" value="Aldose_epim"/>
    <property type="match status" value="1"/>
</dbReference>
<dbReference type="RefSeq" id="WP_092465866.1">
    <property type="nucleotide sequence ID" value="NZ_FNCZ01000001.1"/>
</dbReference>
<dbReference type="EMBL" id="FNCZ01000001">
    <property type="protein sequence ID" value="SDG71074.1"/>
    <property type="molecule type" value="Genomic_DNA"/>
</dbReference>
<dbReference type="Proteomes" id="UP000199492">
    <property type="component" value="Unassembled WGS sequence"/>
</dbReference>
<reference evidence="5" key="1">
    <citation type="submission" date="2016-10" db="EMBL/GenBank/DDBJ databases">
        <authorList>
            <person name="Varghese N."/>
            <person name="Submissions S."/>
        </authorList>
    </citation>
    <scope>NUCLEOTIDE SEQUENCE [LARGE SCALE GENOMIC DNA]</scope>
    <source>
        <strain evidence="5">DSM 15363</strain>
    </source>
</reference>
<evidence type="ECO:0000313" key="5">
    <source>
        <dbReference type="Proteomes" id="UP000199492"/>
    </source>
</evidence>
<dbReference type="AlphaFoldDB" id="A0A1G7WGT6"/>
<dbReference type="OrthoDB" id="9808779at2"/>
<dbReference type="PANTHER" id="PTHR10091">
    <property type="entry name" value="ALDOSE-1-EPIMERASE"/>
    <property type="match status" value="1"/>
</dbReference>
<keyword evidence="5" id="KW-1185">Reference proteome</keyword>
<evidence type="ECO:0000256" key="2">
    <source>
        <dbReference type="ARBA" id="ARBA00011245"/>
    </source>
</evidence>
<comment type="subunit">
    <text evidence="2">Monomer.</text>
</comment>
<dbReference type="GO" id="GO:0030246">
    <property type="term" value="F:carbohydrate binding"/>
    <property type="evidence" value="ECO:0007669"/>
    <property type="project" value="InterPro"/>
</dbReference>
<evidence type="ECO:0000256" key="1">
    <source>
        <dbReference type="ARBA" id="ARBA00001913"/>
    </source>
</evidence>
<dbReference type="InterPro" id="IPR011013">
    <property type="entry name" value="Gal_mutarotase_sf_dom"/>
</dbReference>
<dbReference type="Gene3D" id="2.70.98.10">
    <property type="match status" value="1"/>
</dbReference>
<dbReference type="SUPFAM" id="SSF74650">
    <property type="entry name" value="Galactose mutarotase-like"/>
    <property type="match status" value="1"/>
</dbReference>
<comment type="cofactor">
    <cofactor evidence="1">
        <name>Ca(2+)</name>
        <dbReference type="ChEBI" id="CHEBI:29108"/>
    </cofactor>
</comment>
<gene>
    <name evidence="4" type="ORF">SAMN04489796_101357</name>
</gene>
<dbReference type="GO" id="GO:0033499">
    <property type="term" value="P:galactose catabolic process via UDP-galactose, Leloir pathway"/>
    <property type="evidence" value="ECO:0007669"/>
    <property type="project" value="TreeGrafter"/>
</dbReference>
<dbReference type="Pfam" id="PF01263">
    <property type="entry name" value="Aldose_epim"/>
    <property type="match status" value="1"/>
</dbReference>
<accession>A0A1G7WGT6</accession>
<dbReference type="GO" id="GO:0006006">
    <property type="term" value="P:glucose metabolic process"/>
    <property type="evidence" value="ECO:0007669"/>
    <property type="project" value="TreeGrafter"/>
</dbReference>
<dbReference type="InterPro" id="IPR014718">
    <property type="entry name" value="GH-type_carb-bd"/>
</dbReference>
<protein>
    <submittedName>
        <fullName evidence="4">Aldose 1-epimerase</fullName>
    </submittedName>
</protein>
<dbReference type="PANTHER" id="PTHR10091:SF0">
    <property type="entry name" value="GALACTOSE MUTAROTASE"/>
    <property type="match status" value="1"/>
</dbReference>
<evidence type="ECO:0000313" key="4">
    <source>
        <dbReference type="EMBL" id="SDG71074.1"/>
    </source>
</evidence>
<dbReference type="GO" id="GO:0004034">
    <property type="term" value="F:aldose 1-epimerase activity"/>
    <property type="evidence" value="ECO:0007669"/>
    <property type="project" value="TreeGrafter"/>
</dbReference>
<evidence type="ECO:0000256" key="3">
    <source>
        <dbReference type="ARBA" id="ARBA00022837"/>
    </source>
</evidence>
<keyword evidence="3" id="KW-0106">Calcium</keyword>
<name>A0A1G7WGT6_9FLAO</name>